<keyword evidence="7" id="KW-0630">Potassium</keyword>
<dbReference type="InterPro" id="IPR010617">
    <property type="entry name" value="TMEM175-like"/>
</dbReference>
<evidence type="ECO:0000256" key="2">
    <source>
        <dbReference type="ARBA" id="ARBA00006920"/>
    </source>
</evidence>
<keyword evidence="6" id="KW-0631">Potassium channel</keyword>
<dbReference type="Pfam" id="PF06736">
    <property type="entry name" value="TMEM175"/>
    <property type="match status" value="1"/>
</dbReference>
<evidence type="ECO:0000313" key="15">
    <source>
        <dbReference type="Proteomes" id="UP001064971"/>
    </source>
</evidence>
<evidence type="ECO:0000256" key="7">
    <source>
        <dbReference type="ARBA" id="ARBA00022958"/>
    </source>
</evidence>
<accession>A0ABM8AHR5</accession>
<proteinExistence type="inferred from homology"/>
<feature type="transmembrane region" description="Helical" evidence="13">
    <location>
        <begin position="82"/>
        <end position="108"/>
    </location>
</feature>
<organism evidence="14 15">
    <name type="scientific">Deinococcus aetherius</name>
    <dbReference type="NCBI Taxonomy" id="200252"/>
    <lineage>
        <taxon>Bacteria</taxon>
        <taxon>Thermotogati</taxon>
        <taxon>Deinococcota</taxon>
        <taxon>Deinococci</taxon>
        <taxon>Deinococcales</taxon>
        <taxon>Deinococcaceae</taxon>
        <taxon>Deinococcus</taxon>
    </lineage>
</organism>
<comment type="similarity">
    <text evidence="2">Belongs to the TMEM175 family.</text>
</comment>
<evidence type="ECO:0000256" key="4">
    <source>
        <dbReference type="ARBA" id="ARBA00022538"/>
    </source>
</evidence>
<dbReference type="EMBL" id="AP026561">
    <property type="protein sequence ID" value="BDP43308.1"/>
    <property type="molecule type" value="Genomic_DNA"/>
</dbReference>
<comment type="catalytic activity">
    <reaction evidence="12">
        <text>K(+)(in) = K(+)(out)</text>
        <dbReference type="Rhea" id="RHEA:29463"/>
        <dbReference type="ChEBI" id="CHEBI:29103"/>
    </reaction>
</comment>
<evidence type="ECO:0000256" key="6">
    <source>
        <dbReference type="ARBA" id="ARBA00022826"/>
    </source>
</evidence>
<evidence type="ECO:0000313" key="14">
    <source>
        <dbReference type="EMBL" id="BDP43308.1"/>
    </source>
</evidence>
<feature type="transmembrane region" description="Helical" evidence="13">
    <location>
        <begin position="13"/>
        <end position="30"/>
    </location>
</feature>
<reference evidence="14" key="1">
    <citation type="submission" date="2022-07" db="EMBL/GenBank/DDBJ databases">
        <title>Complete Genome Sequence of the Radioresistant Bacterium Deinococcus aetherius ST0316, Isolated from the Air Dust collected in Lower Stratosphere above Japan.</title>
        <authorList>
            <person name="Satoh K."/>
            <person name="Hagiwara K."/>
            <person name="Katsumata K."/>
            <person name="Kubo A."/>
            <person name="Yokobori S."/>
            <person name="Yamagishi A."/>
            <person name="Oono Y."/>
            <person name="Narumi I."/>
        </authorList>
    </citation>
    <scope>NUCLEOTIDE SEQUENCE</scope>
    <source>
        <strain evidence="14">ST0316</strain>
        <plasmid evidence="14">pDAETH-1</plasmid>
    </source>
</reference>
<dbReference type="PANTHER" id="PTHR31462:SF5">
    <property type="entry name" value="ENDOSOMAL_LYSOSOMAL PROTON CHANNEL TMEM175"/>
    <property type="match status" value="1"/>
</dbReference>
<feature type="transmembrane region" description="Helical" evidence="13">
    <location>
        <begin position="162"/>
        <end position="193"/>
    </location>
</feature>
<keyword evidence="9" id="KW-0406">Ion transport</keyword>
<dbReference type="PANTHER" id="PTHR31462">
    <property type="entry name" value="ENDOSOMAL/LYSOSOMAL POTASSIUM CHANNEL TMEM175"/>
    <property type="match status" value="1"/>
</dbReference>
<keyword evidence="3" id="KW-0813">Transport</keyword>
<evidence type="ECO:0000256" key="12">
    <source>
        <dbReference type="ARBA" id="ARBA00034430"/>
    </source>
</evidence>
<geneLocation type="plasmid" evidence="14 15">
    <name>pDAETH-1</name>
</geneLocation>
<dbReference type="RefSeq" id="WP_264777807.1">
    <property type="nucleotide sequence ID" value="NZ_AP026561.1"/>
</dbReference>
<evidence type="ECO:0000256" key="11">
    <source>
        <dbReference type="ARBA" id="ARBA00023303"/>
    </source>
</evidence>
<keyword evidence="8 13" id="KW-1133">Transmembrane helix</keyword>
<evidence type="ECO:0000256" key="10">
    <source>
        <dbReference type="ARBA" id="ARBA00023136"/>
    </source>
</evidence>
<keyword evidence="5 13" id="KW-0812">Transmembrane</keyword>
<keyword evidence="11" id="KW-0407">Ion channel</keyword>
<gene>
    <name evidence="14" type="ORF">DAETH_32770</name>
</gene>
<name>A0ABM8AHR5_9DEIO</name>
<keyword evidence="10 13" id="KW-0472">Membrane</keyword>
<evidence type="ECO:0000256" key="1">
    <source>
        <dbReference type="ARBA" id="ARBA00004141"/>
    </source>
</evidence>
<keyword evidence="15" id="KW-1185">Reference proteome</keyword>
<dbReference type="Proteomes" id="UP001064971">
    <property type="component" value="Plasmid pDAETH-1"/>
</dbReference>
<evidence type="ECO:0008006" key="16">
    <source>
        <dbReference type="Google" id="ProtNLM"/>
    </source>
</evidence>
<evidence type="ECO:0000256" key="5">
    <source>
        <dbReference type="ARBA" id="ARBA00022692"/>
    </source>
</evidence>
<sequence length="206" mass="22147">MALPLSSASRLEFFSDGVFAIVITLLVLEIRAPQIGEHARPAALWAGLGALWPSYLAYTLTFSTILVAWIGHNLVMAQVGQVSLRVMLVNGLFLLNISFLPFPTSVVAEYLRSESASAAAAFYALANLFAALTHRGLVQAVLAEYPQGAAALLDIRVKSAWSIPWCLACAALALLSPLVSFVSVAAMWVWLALPQFGHPVRERTGP</sequence>
<keyword evidence="4" id="KW-0633">Potassium transport</keyword>
<evidence type="ECO:0000256" key="9">
    <source>
        <dbReference type="ARBA" id="ARBA00023065"/>
    </source>
</evidence>
<evidence type="ECO:0000256" key="13">
    <source>
        <dbReference type="SAM" id="Phobius"/>
    </source>
</evidence>
<protein>
    <recommendedName>
        <fullName evidence="16">DUF1211 domain-containing protein</fullName>
    </recommendedName>
</protein>
<feature type="transmembrane region" description="Helical" evidence="13">
    <location>
        <begin position="42"/>
        <end position="70"/>
    </location>
</feature>
<keyword evidence="14" id="KW-0614">Plasmid</keyword>
<comment type="subcellular location">
    <subcellularLocation>
        <location evidence="1">Membrane</location>
        <topology evidence="1">Multi-pass membrane protein</topology>
    </subcellularLocation>
</comment>
<feature type="transmembrane region" description="Helical" evidence="13">
    <location>
        <begin position="120"/>
        <end position="142"/>
    </location>
</feature>
<evidence type="ECO:0000256" key="8">
    <source>
        <dbReference type="ARBA" id="ARBA00022989"/>
    </source>
</evidence>
<evidence type="ECO:0000256" key="3">
    <source>
        <dbReference type="ARBA" id="ARBA00022448"/>
    </source>
</evidence>